<keyword evidence="4" id="KW-1185">Reference proteome</keyword>
<dbReference type="EMBL" id="LR746276">
    <property type="protein sequence ID" value="CAA7406923.1"/>
    <property type="molecule type" value="Genomic_DNA"/>
</dbReference>
<evidence type="ECO:0000313" key="2">
    <source>
        <dbReference type="EMBL" id="CAA2630702.1"/>
    </source>
</evidence>
<name>A0A7I8JJI7_SPIIN</name>
<dbReference type="Proteomes" id="UP000663760">
    <property type="component" value="Chromosome 13"/>
</dbReference>
<evidence type="ECO:0000313" key="4">
    <source>
        <dbReference type="Proteomes" id="UP000663760"/>
    </source>
</evidence>
<evidence type="ECO:0000256" key="1">
    <source>
        <dbReference type="SAM" id="MobiDB-lite"/>
    </source>
</evidence>
<feature type="compositionally biased region" description="Basic and acidic residues" evidence="1">
    <location>
        <begin position="39"/>
        <end position="48"/>
    </location>
</feature>
<organism evidence="2">
    <name type="scientific">Spirodela intermedia</name>
    <name type="common">Intermediate duckweed</name>
    <dbReference type="NCBI Taxonomy" id="51605"/>
    <lineage>
        <taxon>Eukaryota</taxon>
        <taxon>Viridiplantae</taxon>
        <taxon>Streptophyta</taxon>
        <taxon>Embryophyta</taxon>
        <taxon>Tracheophyta</taxon>
        <taxon>Spermatophyta</taxon>
        <taxon>Magnoliopsida</taxon>
        <taxon>Liliopsida</taxon>
        <taxon>Araceae</taxon>
        <taxon>Lemnoideae</taxon>
        <taxon>Spirodela</taxon>
    </lineage>
</organism>
<dbReference type="EMBL" id="LR743600">
    <property type="protein sequence ID" value="CAA2630702.1"/>
    <property type="molecule type" value="Genomic_DNA"/>
</dbReference>
<dbReference type="AlphaFoldDB" id="A0A7I8JJI7"/>
<reference evidence="2" key="1">
    <citation type="submission" date="2019-12" db="EMBL/GenBank/DDBJ databases">
        <authorList>
            <person name="Scholz U."/>
            <person name="Mascher M."/>
            <person name="Fiebig A."/>
        </authorList>
    </citation>
    <scope>NUCLEOTIDE SEQUENCE</scope>
</reference>
<proteinExistence type="predicted"/>
<gene>
    <name evidence="2" type="ORF">SI7747_13016348</name>
    <name evidence="3" type="ORF">SI8410_13017601</name>
</gene>
<feature type="region of interest" description="Disordered" evidence="1">
    <location>
        <begin position="39"/>
        <end position="77"/>
    </location>
</feature>
<protein>
    <submittedName>
        <fullName evidence="2">Uncharacterized protein</fullName>
    </submittedName>
</protein>
<sequence length="77" mass="9010">MEEHLLVDSRVEDYKSLDSDLISEQVNVSIQVQNVTRRETRDGLESSKHQSWRRNLPLNPKIRCPKPLNPQVELSTR</sequence>
<evidence type="ECO:0000313" key="3">
    <source>
        <dbReference type="EMBL" id="CAA7406923.1"/>
    </source>
</evidence>
<accession>A0A7I8JJI7</accession>